<name>A0A480AN50_9BURK</name>
<dbReference type="InterPro" id="IPR021067">
    <property type="entry name" value="Glycosyltransferase"/>
</dbReference>
<evidence type="ECO:0008006" key="3">
    <source>
        <dbReference type="Google" id="ProtNLM"/>
    </source>
</evidence>
<dbReference type="InterPro" id="IPR029044">
    <property type="entry name" value="Nucleotide-diphossugar_trans"/>
</dbReference>
<dbReference type="CDD" id="cd00761">
    <property type="entry name" value="Glyco_tranf_GTA_type"/>
    <property type="match status" value="1"/>
</dbReference>
<keyword evidence="2" id="KW-1185">Reference proteome</keyword>
<dbReference type="Pfam" id="PF11397">
    <property type="entry name" value="GlcNAc"/>
    <property type="match status" value="1"/>
</dbReference>
<dbReference type="PANTHER" id="PTHR34496:SF10">
    <property type="entry name" value="GLCNAC TRANSFERASE"/>
    <property type="match status" value="1"/>
</dbReference>
<evidence type="ECO:0000313" key="1">
    <source>
        <dbReference type="EMBL" id="GCL62921.1"/>
    </source>
</evidence>
<dbReference type="PANTHER" id="PTHR34496">
    <property type="entry name" value="GLCNAC TRANSFERASE-RELATED"/>
    <property type="match status" value="1"/>
</dbReference>
<protein>
    <recommendedName>
        <fullName evidence="3">Glycosyl transferase</fullName>
    </recommendedName>
</protein>
<comment type="caution">
    <text evidence="1">The sequence shown here is derived from an EMBL/GenBank/DDBJ whole genome shotgun (WGS) entry which is preliminary data.</text>
</comment>
<evidence type="ECO:0000313" key="2">
    <source>
        <dbReference type="Proteomes" id="UP000301751"/>
    </source>
</evidence>
<accession>A0A480AN50</accession>
<proteinExistence type="predicted"/>
<sequence length="309" mass="34130">MAAYRDPLLGFTLRSAMAQADDPGRVFIGVVEQALPAEQLRLQAPWADGQLRWARLHALEARGPCWARALAMSLYQGEDWFFQIDSHTWFEPGWDTRLLRWAQRCQALNPRCLISCYPNPFRMAAGEPFASVVGPQVLAHVVGDASQFDAAHPVLMFEGVPVASTEPVPGLHVGAGCLWAPGSIVDALPYDPQLYFHGEEQALALRAWTHGWDIFHIPGMPVYHLYHQAGAAPRPLHWSPELDAQRSVRAAALTEAANRRLASLLWGGADLGVYGLGRRRTLADYAAFSGIDYAARQIAPQARRARFGC</sequence>
<gene>
    <name evidence="1" type="ORF">AQPW35_20020</name>
</gene>
<dbReference type="EMBL" id="BJCL01000004">
    <property type="protein sequence ID" value="GCL62921.1"/>
    <property type="molecule type" value="Genomic_DNA"/>
</dbReference>
<dbReference type="AlphaFoldDB" id="A0A480AN50"/>
<dbReference type="SUPFAM" id="SSF53448">
    <property type="entry name" value="Nucleotide-diphospho-sugar transferases"/>
    <property type="match status" value="1"/>
</dbReference>
<dbReference type="Gene3D" id="3.90.550.10">
    <property type="entry name" value="Spore Coat Polysaccharide Biosynthesis Protein SpsA, Chain A"/>
    <property type="match status" value="1"/>
</dbReference>
<reference evidence="2" key="1">
    <citation type="submission" date="2019-03" db="EMBL/GenBank/DDBJ databases">
        <title>Aquabacterium pictum sp.nov., the first bacteriochlorophyll a-containing freshwater bacterium in the genus Aquabacterium of the class Betaproteobacteria.</title>
        <authorList>
            <person name="Hirose S."/>
            <person name="Tank M."/>
            <person name="Hara E."/>
            <person name="Tamaki H."/>
            <person name="Takaichi S."/>
            <person name="Haruta S."/>
            <person name="Hanada S."/>
        </authorList>
    </citation>
    <scope>NUCLEOTIDE SEQUENCE [LARGE SCALE GENOMIC DNA]</scope>
    <source>
        <strain evidence="2">W35</strain>
    </source>
</reference>
<dbReference type="Proteomes" id="UP000301751">
    <property type="component" value="Unassembled WGS sequence"/>
</dbReference>
<organism evidence="1 2">
    <name type="scientific">Pseudaquabacterium pictum</name>
    <dbReference type="NCBI Taxonomy" id="2315236"/>
    <lineage>
        <taxon>Bacteria</taxon>
        <taxon>Pseudomonadati</taxon>
        <taxon>Pseudomonadota</taxon>
        <taxon>Betaproteobacteria</taxon>
        <taxon>Burkholderiales</taxon>
        <taxon>Sphaerotilaceae</taxon>
        <taxon>Pseudaquabacterium</taxon>
    </lineage>
</organism>